<dbReference type="InterPro" id="IPR011711">
    <property type="entry name" value="GntR_C"/>
</dbReference>
<organism evidence="5 6">
    <name type="scientific">Rhizobium lusitanum</name>
    <dbReference type="NCBI Taxonomy" id="293958"/>
    <lineage>
        <taxon>Bacteria</taxon>
        <taxon>Pseudomonadati</taxon>
        <taxon>Pseudomonadota</taxon>
        <taxon>Alphaproteobacteria</taxon>
        <taxon>Hyphomicrobiales</taxon>
        <taxon>Rhizobiaceae</taxon>
        <taxon>Rhizobium/Agrobacterium group</taxon>
        <taxon>Rhizobium</taxon>
    </lineage>
</organism>
<dbReference type="InterPro" id="IPR008920">
    <property type="entry name" value="TF_FadR/GntR_C"/>
</dbReference>
<name>A0A6L9U202_9HYPH</name>
<evidence type="ECO:0000313" key="5">
    <source>
        <dbReference type="EMBL" id="NEI69244.1"/>
    </source>
</evidence>
<dbReference type="SUPFAM" id="SSF46785">
    <property type="entry name" value="Winged helix' DNA-binding domain"/>
    <property type="match status" value="1"/>
</dbReference>
<evidence type="ECO:0000256" key="1">
    <source>
        <dbReference type="ARBA" id="ARBA00023015"/>
    </source>
</evidence>
<evidence type="ECO:0000256" key="3">
    <source>
        <dbReference type="ARBA" id="ARBA00023163"/>
    </source>
</evidence>
<dbReference type="InterPro" id="IPR036388">
    <property type="entry name" value="WH-like_DNA-bd_sf"/>
</dbReference>
<dbReference type="GO" id="GO:0003677">
    <property type="term" value="F:DNA binding"/>
    <property type="evidence" value="ECO:0007669"/>
    <property type="project" value="UniProtKB-KW"/>
</dbReference>
<dbReference type="SUPFAM" id="SSF48008">
    <property type="entry name" value="GntR ligand-binding domain-like"/>
    <property type="match status" value="1"/>
</dbReference>
<keyword evidence="2" id="KW-0238">DNA-binding</keyword>
<dbReference type="AlphaFoldDB" id="A0A6L9U202"/>
<dbReference type="PROSITE" id="PS50949">
    <property type="entry name" value="HTH_GNTR"/>
    <property type="match status" value="1"/>
</dbReference>
<reference evidence="5 6" key="1">
    <citation type="submission" date="2019-12" db="EMBL/GenBank/DDBJ databases">
        <title>Rhizobium genotypes associated with high levels of biological nitrogen fixation by grain legumes in a temperate-maritime cropping system.</title>
        <authorList>
            <person name="Maluk M."/>
            <person name="Francesc Ferrando Molina F."/>
            <person name="Lopez Del Egido L."/>
            <person name="Lafos M."/>
            <person name="Langarica-Fuentes A."/>
            <person name="Gebre Yohannes G."/>
            <person name="Young M.W."/>
            <person name="Martin P."/>
            <person name="Gantlett R."/>
            <person name="Kenicer G."/>
            <person name="Hawes C."/>
            <person name="Begg G.S."/>
            <person name="Quilliam R.S."/>
            <person name="Squire G.R."/>
            <person name="Poole P.S."/>
            <person name="Young P.W."/>
            <person name="Iannetta P.M."/>
            <person name="James E.K."/>
        </authorList>
    </citation>
    <scope>NUCLEOTIDE SEQUENCE [LARGE SCALE GENOMIC DNA]</scope>
    <source>
        <strain evidence="5 6">JHI1118</strain>
    </source>
</reference>
<feature type="domain" description="HTH gntR-type" evidence="4">
    <location>
        <begin position="31"/>
        <end position="98"/>
    </location>
</feature>
<comment type="caution">
    <text evidence="5">The sequence shown here is derived from an EMBL/GenBank/DDBJ whole genome shotgun (WGS) entry which is preliminary data.</text>
</comment>
<gene>
    <name evidence="5" type="ORF">GR212_06615</name>
</gene>
<keyword evidence="1" id="KW-0805">Transcription regulation</keyword>
<dbReference type="InterPro" id="IPR036390">
    <property type="entry name" value="WH_DNA-bd_sf"/>
</dbReference>
<dbReference type="Gene3D" id="1.10.10.10">
    <property type="entry name" value="Winged helix-like DNA-binding domain superfamily/Winged helix DNA-binding domain"/>
    <property type="match status" value="1"/>
</dbReference>
<dbReference type="Pfam" id="PF00392">
    <property type="entry name" value="GntR"/>
    <property type="match status" value="1"/>
</dbReference>
<proteinExistence type="predicted"/>
<dbReference type="GO" id="GO:0003700">
    <property type="term" value="F:DNA-binding transcription factor activity"/>
    <property type="evidence" value="ECO:0007669"/>
    <property type="project" value="InterPro"/>
</dbReference>
<dbReference type="PANTHER" id="PTHR43537:SF49">
    <property type="entry name" value="TRANSCRIPTIONAL REGULATORY PROTEIN"/>
    <property type="match status" value="1"/>
</dbReference>
<dbReference type="Gene3D" id="1.20.120.530">
    <property type="entry name" value="GntR ligand-binding domain-like"/>
    <property type="match status" value="1"/>
</dbReference>
<dbReference type="SMART" id="SM00345">
    <property type="entry name" value="HTH_GNTR"/>
    <property type="match status" value="1"/>
</dbReference>
<dbReference type="EMBL" id="WUEY01000002">
    <property type="protein sequence ID" value="NEI69244.1"/>
    <property type="molecule type" value="Genomic_DNA"/>
</dbReference>
<accession>A0A6L9U202</accession>
<protein>
    <submittedName>
        <fullName evidence="5">FCD domain-containing protein</fullName>
    </submittedName>
</protein>
<dbReference type="Pfam" id="PF07729">
    <property type="entry name" value="FCD"/>
    <property type="match status" value="1"/>
</dbReference>
<dbReference type="PANTHER" id="PTHR43537">
    <property type="entry name" value="TRANSCRIPTIONAL REGULATOR, GNTR FAMILY"/>
    <property type="match status" value="1"/>
</dbReference>
<sequence length="244" mass="27708">MRSGKHRISIVMAAGKEVMDKLTTPSAGRDGRDADRAFEAILAEIISGVLPAGIKLNEPDLSRRHGVKRGPLREAIRRLQGRNLISYTPNLGARIVTHSANDILQMYEVREALESMAARLCAEHLSDLEIAELRAAAREGPFPEGLRPRELEDHKSFHQQIVARCGNAMIARVLDESFYQLLRLWRSNHPWLRHSDEHSRTDHMRIAEAIFYRDGDSAELLMRNHIRRLRLILADRVRKGGFGS</sequence>
<evidence type="ECO:0000313" key="6">
    <source>
        <dbReference type="Proteomes" id="UP000483035"/>
    </source>
</evidence>
<keyword evidence="3" id="KW-0804">Transcription</keyword>
<dbReference type="SMART" id="SM00895">
    <property type="entry name" value="FCD"/>
    <property type="match status" value="1"/>
</dbReference>
<dbReference type="InterPro" id="IPR000524">
    <property type="entry name" value="Tscrpt_reg_HTH_GntR"/>
</dbReference>
<dbReference type="Proteomes" id="UP000483035">
    <property type="component" value="Unassembled WGS sequence"/>
</dbReference>
<evidence type="ECO:0000259" key="4">
    <source>
        <dbReference type="PROSITE" id="PS50949"/>
    </source>
</evidence>
<evidence type="ECO:0000256" key="2">
    <source>
        <dbReference type="ARBA" id="ARBA00023125"/>
    </source>
</evidence>